<dbReference type="GO" id="GO:0030674">
    <property type="term" value="F:protein-macromolecule adaptor activity"/>
    <property type="evidence" value="ECO:0007669"/>
    <property type="project" value="TreeGrafter"/>
</dbReference>
<dbReference type="GO" id="GO:0031625">
    <property type="term" value="F:ubiquitin protein ligase binding"/>
    <property type="evidence" value="ECO:0007669"/>
    <property type="project" value="TreeGrafter"/>
</dbReference>
<evidence type="ECO:0000256" key="1">
    <source>
        <dbReference type="ARBA" id="ARBA00005298"/>
    </source>
</evidence>
<dbReference type="PANTHER" id="PTHR11188">
    <property type="entry name" value="ARRESTIN DOMAIN CONTAINING PROTEIN"/>
    <property type="match status" value="1"/>
</dbReference>
<dbReference type="GO" id="GO:0005829">
    <property type="term" value="C:cytosol"/>
    <property type="evidence" value="ECO:0007669"/>
    <property type="project" value="TreeGrafter"/>
</dbReference>
<dbReference type="InterPro" id="IPR050357">
    <property type="entry name" value="Arrestin_domain-protein"/>
</dbReference>
<evidence type="ECO:0000313" key="3">
    <source>
        <dbReference type="EMBL" id="KAJ5233265.1"/>
    </source>
</evidence>
<sequence>MFNQSWETYDLNPRDEFLMQNGREYITSISGQPIGSSKKLNSFQLTAGDYQFPFSIPLSGQMLETITGLQHSYHTYHIQAIIERRFRGNSIISRDLRIYQSPDPWADHQISFISTTIERQSDHEIQYCITIPDSNIPFGSKFPVKCFFSPLTKNLKPNTITLSVLEKHNIRVDATAAESAMHNILTVTTSRNSTIFESEHNIAEALAADGDEESRAAEWSLDFPVQLPADFDLASQSISTRVIKISHELAMKAHFENTETGTPIIIDETIPFSIYMTPAVIGDNGAIHGQDMECFQENENAPPAYGQHKCDAIPPDWEESRQLSGETLQMEDQQELYQRGAADGCIPIAGVSLESQPPAYQFCST</sequence>
<dbReference type="SMART" id="SM01017">
    <property type="entry name" value="Arrestin_C"/>
    <property type="match status" value="1"/>
</dbReference>
<accession>A0A9W9P1B5</accession>
<evidence type="ECO:0000259" key="2">
    <source>
        <dbReference type="SMART" id="SM01017"/>
    </source>
</evidence>
<dbReference type="InterPro" id="IPR014752">
    <property type="entry name" value="Arrestin-like_C"/>
</dbReference>
<dbReference type="GO" id="GO:0005886">
    <property type="term" value="C:plasma membrane"/>
    <property type="evidence" value="ECO:0007669"/>
    <property type="project" value="TreeGrafter"/>
</dbReference>
<comment type="caution">
    <text evidence="3">The sequence shown here is derived from an EMBL/GenBank/DDBJ whole genome shotgun (WGS) entry which is preliminary data.</text>
</comment>
<dbReference type="PANTHER" id="PTHR11188:SF17">
    <property type="entry name" value="FI21816P1"/>
    <property type="match status" value="1"/>
</dbReference>
<dbReference type="Pfam" id="PF02752">
    <property type="entry name" value="Arrestin_C"/>
    <property type="match status" value="1"/>
</dbReference>
<dbReference type="OrthoDB" id="2333384at2759"/>
<evidence type="ECO:0000313" key="4">
    <source>
        <dbReference type="Proteomes" id="UP001147733"/>
    </source>
</evidence>
<reference evidence="3" key="2">
    <citation type="journal article" date="2023" name="IMA Fungus">
        <title>Comparative genomic study of the Penicillium genus elucidates a diverse pangenome and 15 lateral gene transfer events.</title>
        <authorList>
            <person name="Petersen C."/>
            <person name="Sorensen T."/>
            <person name="Nielsen M.R."/>
            <person name="Sondergaard T.E."/>
            <person name="Sorensen J.L."/>
            <person name="Fitzpatrick D.A."/>
            <person name="Frisvad J.C."/>
            <person name="Nielsen K.L."/>
        </authorList>
    </citation>
    <scope>NUCLEOTIDE SEQUENCE</scope>
    <source>
        <strain evidence="3">IBT 23319</strain>
    </source>
</reference>
<reference evidence="3" key="1">
    <citation type="submission" date="2022-11" db="EMBL/GenBank/DDBJ databases">
        <authorList>
            <person name="Petersen C."/>
        </authorList>
    </citation>
    <scope>NUCLEOTIDE SEQUENCE</scope>
    <source>
        <strain evidence="3">IBT 23319</strain>
    </source>
</reference>
<protein>
    <recommendedName>
        <fullName evidence="2">Arrestin C-terminal-like domain-containing protein</fullName>
    </recommendedName>
</protein>
<comment type="similarity">
    <text evidence="1">Belongs to the arrestin family.</text>
</comment>
<proteinExistence type="inferred from homology"/>
<gene>
    <name evidence="3" type="ORF">N7469_005031</name>
</gene>
<organism evidence="3 4">
    <name type="scientific">Penicillium citrinum</name>
    <dbReference type="NCBI Taxonomy" id="5077"/>
    <lineage>
        <taxon>Eukaryota</taxon>
        <taxon>Fungi</taxon>
        <taxon>Dikarya</taxon>
        <taxon>Ascomycota</taxon>
        <taxon>Pezizomycotina</taxon>
        <taxon>Eurotiomycetes</taxon>
        <taxon>Eurotiomycetidae</taxon>
        <taxon>Eurotiales</taxon>
        <taxon>Aspergillaceae</taxon>
        <taxon>Penicillium</taxon>
    </lineage>
</organism>
<feature type="domain" description="Arrestin C-terminal-like" evidence="2">
    <location>
        <begin position="121"/>
        <end position="272"/>
    </location>
</feature>
<dbReference type="GeneID" id="81383118"/>
<keyword evidence="4" id="KW-1185">Reference proteome</keyword>
<dbReference type="InterPro" id="IPR011022">
    <property type="entry name" value="Arrestin_C-like"/>
</dbReference>
<dbReference type="GO" id="GO:0070086">
    <property type="term" value="P:ubiquitin-dependent endocytosis"/>
    <property type="evidence" value="ECO:0007669"/>
    <property type="project" value="TreeGrafter"/>
</dbReference>
<dbReference type="RefSeq" id="XP_056500765.1">
    <property type="nucleotide sequence ID" value="XM_056643951.1"/>
</dbReference>
<dbReference type="EMBL" id="JAPQKT010000004">
    <property type="protein sequence ID" value="KAJ5233265.1"/>
    <property type="molecule type" value="Genomic_DNA"/>
</dbReference>
<dbReference type="Gene3D" id="2.60.40.640">
    <property type="match status" value="1"/>
</dbReference>
<dbReference type="AlphaFoldDB" id="A0A9W9P1B5"/>
<dbReference type="Proteomes" id="UP001147733">
    <property type="component" value="Unassembled WGS sequence"/>
</dbReference>
<name>A0A9W9P1B5_PENCI</name>